<feature type="transmembrane region" description="Helical" evidence="1">
    <location>
        <begin position="44"/>
        <end position="66"/>
    </location>
</feature>
<gene>
    <name evidence="2" type="ORF">MYCIT1_LOCUS21869</name>
</gene>
<keyword evidence="1" id="KW-1133">Transmembrane helix</keyword>
<keyword evidence="3" id="KW-1185">Reference proteome</keyword>
<evidence type="ECO:0000313" key="2">
    <source>
        <dbReference type="EMBL" id="CAK5274614.1"/>
    </source>
</evidence>
<dbReference type="EMBL" id="CAVNYO010000403">
    <property type="protein sequence ID" value="CAK5274614.1"/>
    <property type="molecule type" value="Genomic_DNA"/>
</dbReference>
<keyword evidence="1" id="KW-0472">Membrane</keyword>
<evidence type="ECO:0000313" key="3">
    <source>
        <dbReference type="Proteomes" id="UP001295794"/>
    </source>
</evidence>
<accession>A0AAD2K323</accession>
<comment type="caution">
    <text evidence="2">The sequence shown here is derived from an EMBL/GenBank/DDBJ whole genome shotgun (WGS) entry which is preliminary data.</text>
</comment>
<protein>
    <submittedName>
        <fullName evidence="2">Uncharacterized protein</fullName>
    </submittedName>
</protein>
<name>A0AAD2K323_9AGAR</name>
<dbReference type="AlphaFoldDB" id="A0AAD2K323"/>
<organism evidence="2 3">
    <name type="scientific">Mycena citricolor</name>
    <dbReference type="NCBI Taxonomy" id="2018698"/>
    <lineage>
        <taxon>Eukaryota</taxon>
        <taxon>Fungi</taxon>
        <taxon>Dikarya</taxon>
        <taxon>Basidiomycota</taxon>
        <taxon>Agaricomycotina</taxon>
        <taxon>Agaricomycetes</taxon>
        <taxon>Agaricomycetidae</taxon>
        <taxon>Agaricales</taxon>
        <taxon>Marasmiineae</taxon>
        <taxon>Mycenaceae</taxon>
        <taxon>Mycena</taxon>
    </lineage>
</organism>
<sequence length="162" mass="17817">MAPMVDEYNPNQFPSITRIYHVPFASNGPGSTTPSATAVTTFEIVLVILVLAPLLGLFLASLCLCLRRRRARVASSPQGGKSDLASRVDIVMLGADNTTFKIPETWNSPPLKSSYSIGHKTNVTLLKEMPRVWNVIGRQNVAKEDAESDRETKRFPKTLAMT</sequence>
<reference evidence="2" key="1">
    <citation type="submission" date="2023-11" db="EMBL/GenBank/DDBJ databases">
        <authorList>
            <person name="De Vega J J."/>
            <person name="De Vega J J."/>
        </authorList>
    </citation>
    <scope>NUCLEOTIDE SEQUENCE</scope>
</reference>
<dbReference type="Proteomes" id="UP001295794">
    <property type="component" value="Unassembled WGS sequence"/>
</dbReference>
<proteinExistence type="predicted"/>
<evidence type="ECO:0000256" key="1">
    <source>
        <dbReference type="SAM" id="Phobius"/>
    </source>
</evidence>
<keyword evidence="1" id="KW-0812">Transmembrane</keyword>